<evidence type="ECO:0000313" key="3">
    <source>
        <dbReference type="Proteomes" id="UP000050277"/>
    </source>
</evidence>
<dbReference type="PANTHER" id="PTHR44013">
    <property type="entry name" value="ZINC-TYPE ALCOHOL DEHYDROGENASE-LIKE PROTEIN C16A3.02C"/>
    <property type="match status" value="1"/>
</dbReference>
<dbReference type="GO" id="GO:0016491">
    <property type="term" value="F:oxidoreductase activity"/>
    <property type="evidence" value="ECO:0007669"/>
    <property type="project" value="InterPro"/>
</dbReference>
<dbReference type="STRING" id="70996.SE18_04400"/>
<organism evidence="2 3">
    <name type="scientific">Herpetosiphon geysericola</name>
    <dbReference type="NCBI Taxonomy" id="70996"/>
    <lineage>
        <taxon>Bacteria</taxon>
        <taxon>Bacillati</taxon>
        <taxon>Chloroflexota</taxon>
        <taxon>Chloroflexia</taxon>
        <taxon>Herpetosiphonales</taxon>
        <taxon>Herpetosiphonaceae</taxon>
        <taxon>Herpetosiphon</taxon>
    </lineage>
</organism>
<dbReference type="InterPro" id="IPR013154">
    <property type="entry name" value="ADH-like_N"/>
</dbReference>
<keyword evidence="3" id="KW-1185">Reference proteome</keyword>
<dbReference type="Proteomes" id="UP000050277">
    <property type="component" value="Unassembled WGS sequence"/>
</dbReference>
<dbReference type="SUPFAM" id="SSF51735">
    <property type="entry name" value="NAD(P)-binding Rossmann-fold domains"/>
    <property type="match status" value="1"/>
</dbReference>
<dbReference type="Pfam" id="PF08240">
    <property type="entry name" value="ADH_N"/>
    <property type="match status" value="1"/>
</dbReference>
<name>A0A0P6YLR4_9CHLR</name>
<sequence>MKAIICTGYGSPEVLQFSEASKPTPKANELLIKVQAASVTPSDCAFRKGDPFIIKLMYGLRKPKFPILGVEFAGTVEAIGPAVQRFKLGDQVFGMSPKSFGSYGEYLCLAEDKPIAKQPNNVSAAEAVAICDGSTTALIFLRDIAKLQAGQHILINGASGAVGIYAVQLAKYYGATVTAVCSAANHELATHYGADHVIDYTSSDFTQSQQRYDVVFDAIGKSSYRRCKRLLTANGSYLMTVPSFGIMLNMAWTSFGKGKKAKFAATGLNQNPANLNFLAQLIAAGKLKAVIDRRYRLADLAEAHRYVETGRKKGNVVIEI</sequence>
<evidence type="ECO:0000259" key="1">
    <source>
        <dbReference type="SMART" id="SM00829"/>
    </source>
</evidence>
<dbReference type="Gene3D" id="3.90.180.10">
    <property type="entry name" value="Medium-chain alcohol dehydrogenases, catalytic domain"/>
    <property type="match status" value="1"/>
</dbReference>
<dbReference type="OrthoDB" id="9792162at2"/>
<dbReference type="InterPro" id="IPR036291">
    <property type="entry name" value="NAD(P)-bd_dom_sf"/>
</dbReference>
<dbReference type="PANTHER" id="PTHR44013:SF1">
    <property type="entry name" value="ZINC-TYPE ALCOHOL DEHYDROGENASE-LIKE PROTEIN C16A3.02C"/>
    <property type="match status" value="1"/>
</dbReference>
<gene>
    <name evidence="2" type="ORF">SE18_04400</name>
</gene>
<dbReference type="Pfam" id="PF13602">
    <property type="entry name" value="ADH_zinc_N_2"/>
    <property type="match status" value="1"/>
</dbReference>
<dbReference type="InterPro" id="IPR052733">
    <property type="entry name" value="Chloroplast_QOR"/>
</dbReference>
<reference evidence="2 3" key="1">
    <citation type="submission" date="2015-07" db="EMBL/GenBank/DDBJ databases">
        <title>Whole genome sequence of Herpetosiphon geysericola DSM 7119.</title>
        <authorList>
            <person name="Hemp J."/>
            <person name="Ward L.M."/>
            <person name="Pace L.A."/>
            <person name="Fischer W.W."/>
        </authorList>
    </citation>
    <scope>NUCLEOTIDE SEQUENCE [LARGE SCALE GENOMIC DNA]</scope>
    <source>
        <strain evidence="2 3">DSM 7119</strain>
    </source>
</reference>
<dbReference type="PATRIC" id="fig|70996.4.peg.5363"/>
<dbReference type="RefSeq" id="WP_054533202.1">
    <property type="nucleotide sequence ID" value="NZ_LGKP01000008.1"/>
</dbReference>
<proteinExistence type="predicted"/>
<evidence type="ECO:0000313" key="2">
    <source>
        <dbReference type="EMBL" id="KPL91005.1"/>
    </source>
</evidence>
<dbReference type="AlphaFoldDB" id="A0A0P6YLR4"/>
<dbReference type="SMART" id="SM00829">
    <property type="entry name" value="PKS_ER"/>
    <property type="match status" value="1"/>
</dbReference>
<comment type="caution">
    <text evidence="2">The sequence shown here is derived from an EMBL/GenBank/DDBJ whole genome shotgun (WGS) entry which is preliminary data.</text>
</comment>
<dbReference type="SUPFAM" id="SSF50129">
    <property type="entry name" value="GroES-like"/>
    <property type="match status" value="1"/>
</dbReference>
<protein>
    <submittedName>
        <fullName evidence="2">Zn-dependent oxidoreductase</fullName>
    </submittedName>
</protein>
<feature type="domain" description="Enoyl reductase (ER)" evidence="1">
    <location>
        <begin position="10"/>
        <end position="318"/>
    </location>
</feature>
<dbReference type="CDD" id="cd08267">
    <property type="entry name" value="MDR1"/>
    <property type="match status" value="1"/>
</dbReference>
<dbReference type="EMBL" id="LGKP01000008">
    <property type="protein sequence ID" value="KPL91005.1"/>
    <property type="molecule type" value="Genomic_DNA"/>
</dbReference>
<dbReference type="InterPro" id="IPR020843">
    <property type="entry name" value="ER"/>
</dbReference>
<accession>A0A0P6YLR4</accession>
<dbReference type="Gene3D" id="3.40.50.720">
    <property type="entry name" value="NAD(P)-binding Rossmann-like Domain"/>
    <property type="match status" value="1"/>
</dbReference>
<dbReference type="InterPro" id="IPR011032">
    <property type="entry name" value="GroES-like_sf"/>
</dbReference>